<gene>
    <name evidence="2" type="ORF">KI387_037572</name>
</gene>
<evidence type="ECO:0000313" key="3">
    <source>
        <dbReference type="Proteomes" id="UP000824469"/>
    </source>
</evidence>
<dbReference type="Proteomes" id="UP000824469">
    <property type="component" value="Unassembled WGS sequence"/>
</dbReference>
<dbReference type="SUPFAM" id="SSF49870">
    <property type="entry name" value="Osmotin, thaumatin-like protein"/>
    <property type="match status" value="1"/>
</dbReference>
<name>A0AA38FT90_TAXCH</name>
<protein>
    <recommendedName>
        <fullName evidence="4">Thaumatin-like protein</fullName>
    </recommendedName>
</protein>
<evidence type="ECO:0000313" key="2">
    <source>
        <dbReference type="EMBL" id="KAH9309661.1"/>
    </source>
</evidence>
<dbReference type="InterPro" id="IPR001938">
    <property type="entry name" value="Thaumatin"/>
</dbReference>
<dbReference type="PROSITE" id="PS51367">
    <property type="entry name" value="THAUMATIN_2"/>
    <property type="match status" value="1"/>
</dbReference>
<dbReference type="EMBL" id="JAHRHJ020000007">
    <property type="protein sequence ID" value="KAH9309661.1"/>
    <property type="molecule type" value="Genomic_DNA"/>
</dbReference>
<dbReference type="OMA" id="WNTHEND"/>
<feature type="disulfide bond" evidence="1">
    <location>
        <begin position="143"/>
        <end position="158"/>
    </location>
</feature>
<comment type="caution">
    <text evidence="2">The sequence shown here is derived from an EMBL/GenBank/DDBJ whole genome shotgun (WGS) entry which is preliminary data.</text>
</comment>
<reference evidence="2 3" key="1">
    <citation type="journal article" date="2021" name="Nat. Plants">
        <title>The Taxus genome provides insights into paclitaxel biosynthesis.</title>
        <authorList>
            <person name="Xiong X."/>
            <person name="Gou J."/>
            <person name="Liao Q."/>
            <person name="Li Y."/>
            <person name="Zhou Q."/>
            <person name="Bi G."/>
            <person name="Li C."/>
            <person name="Du R."/>
            <person name="Wang X."/>
            <person name="Sun T."/>
            <person name="Guo L."/>
            <person name="Liang H."/>
            <person name="Lu P."/>
            <person name="Wu Y."/>
            <person name="Zhang Z."/>
            <person name="Ro D.K."/>
            <person name="Shang Y."/>
            <person name="Huang S."/>
            <person name="Yan J."/>
        </authorList>
    </citation>
    <scope>NUCLEOTIDE SEQUENCE [LARGE SCALE GENOMIC DNA]</scope>
    <source>
        <strain evidence="2">Ta-2019</strain>
    </source>
</reference>
<sequence length="191" mass="20693">DLSKKTIELKNECEFPVWPAIASWNTHENDTPAGFRPLLKPGESYSIGFHMSWQGSIWGRLGCTFDASERGHCYSGDCGGKLRCEQAPSEEQIATPITQAVFMNGFSAVDVEAGYNLPMSVVPSASDNNAGYQGCSAKVGAVCPKNLQVKHEDEVIGCKGGCDTYLGTCSPPEFSSAFREACPRVVPFQER</sequence>
<proteinExistence type="predicted"/>
<dbReference type="PANTHER" id="PTHR31048">
    <property type="entry name" value="OS03G0233200 PROTEIN"/>
    <property type="match status" value="1"/>
</dbReference>
<dbReference type="PRINTS" id="PR00347">
    <property type="entry name" value="THAUMATIN"/>
</dbReference>
<organism evidence="2 3">
    <name type="scientific">Taxus chinensis</name>
    <name type="common">Chinese yew</name>
    <name type="synonym">Taxus wallichiana var. chinensis</name>
    <dbReference type="NCBI Taxonomy" id="29808"/>
    <lineage>
        <taxon>Eukaryota</taxon>
        <taxon>Viridiplantae</taxon>
        <taxon>Streptophyta</taxon>
        <taxon>Embryophyta</taxon>
        <taxon>Tracheophyta</taxon>
        <taxon>Spermatophyta</taxon>
        <taxon>Pinopsida</taxon>
        <taxon>Pinidae</taxon>
        <taxon>Conifers II</taxon>
        <taxon>Cupressales</taxon>
        <taxon>Taxaceae</taxon>
        <taxon>Taxus</taxon>
    </lineage>
</organism>
<feature type="disulfide bond" evidence="1">
    <location>
        <begin position="135"/>
        <end position="182"/>
    </location>
</feature>
<accession>A0AA38FT90</accession>
<dbReference type="AlphaFoldDB" id="A0AA38FT90"/>
<dbReference type="Gene3D" id="2.60.110.10">
    <property type="entry name" value="Thaumatin"/>
    <property type="match status" value="1"/>
</dbReference>
<feature type="non-terminal residue" evidence="2">
    <location>
        <position position="191"/>
    </location>
</feature>
<feature type="non-terminal residue" evidence="2">
    <location>
        <position position="1"/>
    </location>
</feature>
<keyword evidence="3" id="KW-1185">Reference proteome</keyword>
<dbReference type="SMART" id="SM00205">
    <property type="entry name" value="THN"/>
    <property type="match status" value="1"/>
</dbReference>
<dbReference type="PIRSF" id="PIRSF002703">
    <property type="entry name" value="Thaumatin"/>
    <property type="match status" value="1"/>
</dbReference>
<dbReference type="Pfam" id="PF00314">
    <property type="entry name" value="Thaumatin"/>
    <property type="match status" value="1"/>
</dbReference>
<feature type="disulfide bond" evidence="1">
    <location>
        <begin position="78"/>
        <end position="84"/>
    </location>
</feature>
<feature type="disulfide bond" evidence="1">
    <location>
        <begin position="63"/>
        <end position="73"/>
    </location>
</feature>
<evidence type="ECO:0000256" key="1">
    <source>
        <dbReference type="PIRSR" id="PIRSR002703-1"/>
    </source>
</evidence>
<keyword evidence="1" id="KW-1015">Disulfide bond</keyword>
<evidence type="ECO:0008006" key="4">
    <source>
        <dbReference type="Google" id="ProtNLM"/>
    </source>
</evidence>
<dbReference type="InterPro" id="IPR037176">
    <property type="entry name" value="Osmotin/thaumatin-like_sf"/>
</dbReference>